<dbReference type="SUPFAM" id="SSF69065">
    <property type="entry name" value="RNase III domain-like"/>
    <property type="match status" value="1"/>
</dbReference>
<dbReference type="InterPro" id="IPR036389">
    <property type="entry name" value="RNase_III_sf"/>
</dbReference>
<evidence type="ECO:0000313" key="2">
    <source>
        <dbReference type="EMBL" id="KAK9795847.1"/>
    </source>
</evidence>
<gene>
    <name evidence="2" type="ORF">WJX73_003767</name>
</gene>
<reference evidence="2 3" key="1">
    <citation type="journal article" date="2024" name="Nat. Commun.">
        <title>Phylogenomics reveals the evolutionary origins of lichenization in chlorophyte algae.</title>
        <authorList>
            <person name="Puginier C."/>
            <person name="Libourel C."/>
            <person name="Otte J."/>
            <person name="Skaloud P."/>
            <person name="Haon M."/>
            <person name="Grisel S."/>
            <person name="Petersen M."/>
            <person name="Berrin J.G."/>
            <person name="Delaux P.M."/>
            <person name="Dal Grande F."/>
            <person name="Keller J."/>
        </authorList>
    </citation>
    <scope>NUCLEOTIDE SEQUENCE [LARGE SCALE GENOMIC DNA]</scope>
    <source>
        <strain evidence="2 3">SAG 2036</strain>
    </source>
</reference>
<protein>
    <submittedName>
        <fullName evidence="2">Uncharacterized protein</fullName>
    </submittedName>
</protein>
<feature type="compositionally biased region" description="Basic and acidic residues" evidence="1">
    <location>
        <begin position="154"/>
        <end position="167"/>
    </location>
</feature>
<feature type="region of interest" description="Disordered" evidence="1">
    <location>
        <begin position="462"/>
        <end position="535"/>
    </location>
</feature>
<feature type="compositionally biased region" description="Low complexity" evidence="1">
    <location>
        <begin position="514"/>
        <end position="529"/>
    </location>
</feature>
<evidence type="ECO:0000313" key="3">
    <source>
        <dbReference type="Proteomes" id="UP001465755"/>
    </source>
</evidence>
<dbReference type="Proteomes" id="UP001465755">
    <property type="component" value="Unassembled WGS sequence"/>
</dbReference>
<feature type="region of interest" description="Disordered" evidence="1">
    <location>
        <begin position="69"/>
        <end position="185"/>
    </location>
</feature>
<accession>A0AAW1NV53</accession>
<name>A0AAW1NV53_9CHLO</name>
<comment type="caution">
    <text evidence="2">The sequence shown here is derived from an EMBL/GenBank/DDBJ whole genome shotgun (WGS) entry which is preliminary data.</text>
</comment>
<feature type="compositionally biased region" description="Basic and acidic residues" evidence="1">
    <location>
        <begin position="494"/>
        <end position="507"/>
    </location>
</feature>
<dbReference type="AlphaFoldDB" id="A0AAW1NV53"/>
<dbReference type="GO" id="GO:0006396">
    <property type="term" value="P:RNA processing"/>
    <property type="evidence" value="ECO:0007669"/>
    <property type="project" value="InterPro"/>
</dbReference>
<dbReference type="EMBL" id="JALJOQ010000124">
    <property type="protein sequence ID" value="KAK9795847.1"/>
    <property type="molecule type" value="Genomic_DNA"/>
</dbReference>
<feature type="compositionally biased region" description="Low complexity" evidence="1">
    <location>
        <begin position="462"/>
        <end position="483"/>
    </location>
</feature>
<proteinExistence type="predicted"/>
<sequence length="535" mass="58931">MRSASQRWIKAERSWDCQAKHASRGIMSTRLALRLVRHLQYANMAAWSERSTDTLQRVWSHLQEVAKGASQKLEGGARAQQEPKAEPHARTPKPGQPVEAQQESDAPPWNLEDWTASTFPAPFSTLGPQVADKRNSWSPEPNPGSEQHANQHVNAKEHEPSAQDHEPSLPNAAKPPTPSQSAKPDLTPAVRYTLWQSYIASTKAWEQQLAVMSLLRSQYPAMARWPKQQAVLPQPLASEGPLVPALPKGSINFSLFDAEPSDVPFPKIVKRVDDSTRLASQLGRAQSNFKCQEISVLDNSNGHLDNLSDRLGYTFKNPQLVQSLAFVVVPRSICHQTSIKGNEGLSKIGQQILVKVLIIEMLGRYQDLIDPEDHAKWAVHLGLPGYAVWPGRSDNQGLTQLEISGLTTALFGALLLDGDVEAVHQVLLNILDWPEPADRKKFRVHLDLFDIVPRARRPVAAAAGDAGTTSNAPGPGPAATPADPSLPIEQKSVLPKDDSSTVSDEAKWHKKAPRSAPQRRQQPPRSASQRSHREC</sequence>
<organism evidence="2 3">
    <name type="scientific">Symbiochloris irregularis</name>
    <dbReference type="NCBI Taxonomy" id="706552"/>
    <lineage>
        <taxon>Eukaryota</taxon>
        <taxon>Viridiplantae</taxon>
        <taxon>Chlorophyta</taxon>
        <taxon>core chlorophytes</taxon>
        <taxon>Trebouxiophyceae</taxon>
        <taxon>Trebouxiales</taxon>
        <taxon>Trebouxiaceae</taxon>
        <taxon>Symbiochloris</taxon>
    </lineage>
</organism>
<keyword evidence="3" id="KW-1185">Reference proteome</keyword>
<dbReference type="GO" id="GO:0004525">
    <property type="term" value="F:ribonuclease III activity"/>
    <property type="evidence" value="ECO:0007669"/>
    <property type="project" value="InterPro"/>
</dbReference>
<evidence type="ECO:0000256" key="1">
    <source>
        <dbReference type="SAM" id="MobiDB-lite"/>
    </source>
</evidence>
<feature type="compositionally biased region" description="Polar residues" evidence="1">
    <location>
        <begin position="136"/>
        <end position="153"/>
    </location>
</feature>